<sequence>MEEQIKNDLAIYLSCNPDRVKQTKMPLLVYPVPAVVNALYLPKDAVERFRVYDLCYELGKPAEHLLNNIYDECRNTEDPLSQLSAIEFIHQHNMYQPEFFIQLFKDFMNDPLLIPTIATATVPMLLVEPEKYEDFLKFIIDHATTDMKDLLGTLPDIARNKFGTKLLLDSQNFKEFISEMQHDVELRTMNFYIRTLMIRNLDDPKKVIVEPKLILRSLNNPAVGLRVACLEHVAAAAKYCLDNFLQEQGFVSAMCDVTMDTTIDEEKSRLKAQDALGISLKVAGSKAPTQLRKEAEPELMVI</sequence>
<dbReference type="InParanoid" id="A2EF53"/>
<dbReference type="RefSeq" id="XP_001320886.1">
    <property type="nucleotide sequence ID" value="XM_001320851.1"/>
</dbReference>
<reference evidence="1" key="2">
    <citation type="journal article" date="2007" name="Science">
        <title>Draft genome sequence of the sexually transmitted pathogen Trichomonas vaginalis.</title>
        <authorList>
            <person name="Carlton J.M."/>
            <person name="Hirt R.P."/>
            <person name="Silva J.C."/>
            <person name="Delcher A.L."/>
            <person name="Schatz M."/>
            <person name="Zhao Q."/>
            <person name="Wortman J.R."/>
            <person name="Bidwell S.L."/>
            <person name="Alsmark U.C.M."/>
            <person name="Besteiro S."/>
            <person name="Sicheritz-Ponten T."/>
            <person name="Noel C.J."/>
            <person name="Dacks J.B."/>
            <person name="Foster P.G."/>
            <person name="Simillion C."/>
            <person name="Van de Peer Y."/>
            <person name="Miranda-Saavedra D."/>
            <person name="Barton G.J."/>
            <person name="Westrop G.D."/>
            <person name="Mueller S."/>
            <person name="Dessi D."/>
            <person name="Fiori P.L."/>
            <person name="Ren Q."/>
            <person name="Paulsen I."/>
            <person name="Zhang H."/>
            <person name="Bastida-Corcuera F.D."/>
            <person name="Simoes-Barbosa A."/>
            <person name="Brown M.T."/>
            <person name="Hayes R.D."/>
            <person name="Mukherjee M."/>
            <person name="Okumura C.Y."/>
            <person name="Schneider R."/>
            <person name="Smith A.J."/>
            <person name="Vanacova S."/>
            <person name="Villalvazo M."/>
            <person name="Haas B.J."/>
            <person name="Pertea M."/>
            <person name="Feldblyum T.V."/>
            <person name="Utterback T.R."/>
            <person name="Shu C.L."/>
            <person name="Osoegawa K."/>
            <person name="de Jong P.J."/>
            <person name="Hrdy I."/>
            <person name="Horvathova L."/>
            <person name="Zubacova Z."/>
            <person name="Dolezal P."/>
            <person name="Malik S.B."/>
            <person name="Logsdon J.M. Jr."/>
            <person name="Henze K."/>
            <person name="Gupta A."/>
            <person name="Wang C.C."/>
            <person name="Dunne R.L."/>
            <person name="Upcroft J.A."/>
            <person name="Upcroft P."/>
            <person name="White O."/>
            <person name="Salzberg S.L."/>
            <person name="Tang P."/>
            <person name="Chiu C.-H."/>
            <person name="Lee Y.-S."/>
            <person name="Embley T.M."/>
            <person name="Coombs G.H."/>
            <person name="Mottram J.C."/>
            <person name="Tachezy J."/>
            <person name="Fraser-Liggett C.M."/>
            <person name="Johnson P.J."/>
        </authorList>
    </citation>
    <scope>NUCLEOTIDE SEQUENCE [LARGE SCALE GENOMIC DNA]</scope>
    <source>
        <strain evidence="1">G3</strain>
    </source>
</reference>
<dbReference type="KEGG" id="tva:4766571"/>
<accession>A2EF53</accession>
<keyword evidence="2" id="KW-1185">Reference proteome</keyword>
<protein>
    <submittedName>
        <fullName evidence="1">Uncharacterized protein</fullName>
    </submittedName>
</protein>
<organism evidence="1 2">
    <name type="scientific">Trichomonas vaginalis (strain ATCC PRA-98 / G3)</name>
    <dbReference type="NCBI Taxonomy" id="412133"/>
    <lineage>
        <taxon>Eukaryota</taxon>
        <taxon>Metamonada</taxon>
        <taxon>Parabasalia</taxon>
        <taxon>Trichomonadida</taxon>
        <taxon>Trichomonadidae</taxon>
        <taxon>Trichomonas</taxon>
    </lineage>
</organism>
<dbReference type="OrthoDB" id="10373209at2759"/>
<evidence type="ECO:0000313" key="1">
    <source>
        <dbReference type="EMBL" id="EAY08663.1"/>
    </source>
</evidence>
<proteinExistence type="predicted"/>
<dbReference type="EMBL" id="DS113373">
    <property type="protein sequence ID" value="EAY08663.1"/>
    <property type="molecule type" value="Genomic_DNA"/>
</dbReference>
<reference evidence="1" key="1">
    <citation type="submission" date="2006-10" db="EMBL/GenBank/DDBJ databases">
        <authorList>
            <person name="Amadeo P."/>
            <person name="Zhao Q."/>
            <person name="Wortman J."/>
            <person name="Fraser-Liggett C."/>
            <person name="Carlton J."/>
        </authorList>
    </citation>
    <scope>NUCLEOTIDE SEQUENCE</scope>
    <source>
        <strain evidence="1">G3</strain>
    </source>
</reference>
<dbReference type="Proteomes" id="UP000001542">
    <property type="component" value="Unassembled WGS sequence"/>
</dbReference>
<gene>
    <name evidence="1" type="ORF">TVAG_079210</name>
</gene>
<dbReference type="VEuPathDB" id="TrichDB:TVAGG3_1029930"/>
<name>A2EF53_TRIV3</name>
<dbReference type="VEuPathDB" id="TrichDB:TVAG_079210"/>
<dbReference type="AlphaFoldDB" id="A2EF53"/>
<evidence type="ECO:0000313" key="2">
    <source>
        <dbReference type="Proteomes" id="UP000001542"/>
    </source>
</evidence>